<evidence type="ECO:0000259" key="1">
    <source>
        <dbReference type="Pfam" id="PF01636"/>
    </source>
</evidence>
<sequence>MRQETVAPWSGIELVRPLAGGARNEVVLAERGGQRFVVRRSTRAHPALEWELDLLSYLSNHGIGVPTLVPTDDGRRHVGGVLVNEFVDGHPPAGEGDWRDIVRVLTAVHDLTRGWPQRPGFASARELSVSGRGGDVRLDAMPPEAVRAVRAAWQPILTGTECVNHGDVGAGNALINDGGAVLLDWDEARVDVPWFDFALLPEDVPTGAPVDRETLVTAGVAWEAATCWVAEPEYGARRLEELRQRSG</sequence>
<proteinExistence type="predicted"/>
<dbReference type="InterPro" id="IPR002575">
    <property type="entry name" value="Aminoglycoside_PTrfase"/>
</dbReference>
<name>A0A8J3QTE9_9ACTN</name>
<dbReference type="EMBL" id="BONZ01000043">
    <property type="protein sequence ID" value="GIH16488.1"/>
    <property type="molecule type" value="Genomic_DNA"/>
</dbReference>
<comment type="caution">
    <text evidence="2">The sequence shown here is derived from an EMBL/GenBank/DDBJ whole genome shotgun (WGS) entry which is preliminary data.</text>
</comment>
<keyword evidence="3" id="KW-1185">Reference proteome</keyword>
<accession>A0A8J3QTE9</accession>
<evidence type="ECO:0000313" key="2">
    <source>
        <dbReference type="EMBL" id="GIH16488.1"/>
    </source>
</evidence>
<gene>
    <name evidence="2" type="ORF">Raf01_46600</name>
</gene>
<dbReference type="Gene3D" id="3.90.1200.10">
    <property type="match status" value="1"/>
</dbReference>
<dbReference type="Gene3D" id="3.30.200.20">
    <property type="entry name" value="Phosphorylase Kinase, domain 1"/>
    <property type="match status" value="1"/>
</dbReference>
<dbReference type="Pfam" id="PF01636">
    <property type="entry name" value="APH"/>
    <property type="match status" value="1"/>
</dbReference>
<dbReference type="Proteomes" id="UP000642748">
    <property type="component" value="Unassembled WGS sequence"/>
</dbReference>
<feature type="domain" description="Aminoglycoside phosphotransferase" evidence="1">
    <location>
        <begin position="15"/>
        <end position="213"/>
    </location>
</feature>
<organism evidence="2 3">
    <name type="scientific">Rugosimonospora africana</name>
    <dbReference type="NCBI Taxonomy" id="556532"/>
    <lineage>
        <taxon>Bacteria</taxon>
        <taxon>Bacillati</taxon>
        <taxon>Actinomycetota</taxon>
        <taxon>Actinomycetes</taxon>
        <taxon>Micromonosporales</taxon>
        <taxon>Micromonosporaceae</taxon>
        <taxon>Rugosimonospora</taxon>
    </lineage>
</organism>
<protein>
    <recommendedName>
        <fullName evidence="1">Aminoglycoside phosphotransferase domain-containing protein</fullName>
    </recommendedName>
</protein>
<reference evidence="2" key="1">
    <citation type="submission" date="2021-01" db="EMBL/GenBank/DDBJ databases">
        <title>Whole genome shotgun sequence of Rugosimonospora africana NBRC 104875.</title>
        <authorList>
            <person name="Komaki H."/>
            <person name="Tamura T."/>
        </authorList>
    </citation>
    <scope>NUCLEOTIDE SEQUENCE</scope>
    <source>
        <strain evidence="2">NBRC 104875</strain>
    </source>
</reference>
<evidence type="ECO:0000313" key="3">
    <source>
        <dbReference type="Proteomes" id="UP000642748"/>
    </source>
</evidence>
<dbReference type="SUPFAM" id="SSF56112">
    <property type="entry name" value="Protein kinase-like (PK-like)"/>
    <property type="match status" value="1"/>
</dbReference>
<dbReference type="AlphaFoldDB" id="A0A8J3QTE9"/>
<dbReference type="InterPro" id="IPR011009">
    <property type="entry name" value="Kinase-like_dom_sf"/>
</dbReference>